<feature type="domain" description="DUF5723" evidence="1">
    <location>
        <begin position="39"/>
        <end position="454"/>
    </location>
</feature>
<evidence type="ECO:0000313" key="3">
    <source>
        <dbReference type="Proteomes" id="UP000295468"/>
    </source>
</evidence>
<protein>
    <recommendedName>
        <fullName evidence="1">DUF5723 domain-containing protein</fullName>
    </recommendedName>
</protein>
<keyword evidence="3" id="KW-1185">Reference proteome</keyword>
<dbReference type="RefSeq" id="WP_133644583.1">
    <property type="nucleotide sequence ID" value="NZ_SNYI01000003.1"/>
</dbReference>
<evidence type="ECO:0000313" key="2">
    <source>
        <dbReference type="EMBL" id="TDQ28979.1"/>
    </source>
</evidence>
<comment type="caution">
    <text evidence="2">The sequence shown here is derived from an EMBL/GenBank/DDBJ whole genome shotgun (WGS) entry which is preliminary data.</text>
</comment>
<dbReference type="Proteomes" id="UP000295468">
    <property type="component" value="Unassembled WGS sequence"/>
</dbReference>
<accession>A0A4R6TIJ0</accession>
<gene>
    <name evidence="2" type="ORF">CLV82_2428</name>
</gene>
<sequence>MRKQLFLILILLGTVHAFCQQKQLLYDLRSVPQALLLNPGMQHDFQWYAGIPMLSGISAYGGSSGIAVNDIFAADGLDFTTKIRDNAVYNLTKRDEFSSTYQVEVFNLGWRGRNRPQNFYSMGLYHEGGFILYWPQDLAILAFEGNADQLGRRFSLEHLKTRGDFLNVFHIGLNRTVNEELSIGVRGKLYSGMLSYSSIGNSGYFVTEQGQNNLRANTIVADMALRTSGWDRIREVLDDDSIDDLTGIRQHLIKRAFLGGDLGVGLDLGFSYNLNPQTTITGSILDIGLMYHAGDPFSYTLKGSATVEGIEVILPDALLDPDADFWQNLVDDIEGIVPFGDNRNSYISFRPTQLYASLRYDFGQPGEGLGSCDCDYRNPGRKAAIYYRNAVGGQLYMINRPRGPQAALTAFYQRRFGNTLTLKATYTASKFTYTNLGAGISAQAGPVNFYLMADNLLALRDVSGAQYASFQLGLNIISWGRNN</sequence>
<reference evidence="2 3" key="1">
    <citation type="submission" date="2019-03" db="EMBL/GenBank/DDBJ databases">
        <title>Genomic Encyclopedia of Archaeal and Bacterial Type Strains, Phase II (KMG-II): from individual species to whole genera.</title>
        <authorList>
            <person name="Goeker M."/>
        </authorList>
    </citation>
    <scope>NUCLEOTIDE SEQUENCE [LARGE SCALE GENOMIC DNA]</scope>
    <source>
        <strain evidence="2 3">DSM 18435</strain>
    </source>
</reference>
<dbReference type="AlphaFoldDB" id="A0A4R6TIJ0"/>
<dbReference type="InterPro" id="IPR043781">
    <property type="entry name" value="DUF5723"/>
</dbReference>
<dbReference type="OrthoDB" id="975426at2"/>
<evidence type="ECO:0000259" key="1">
    <source>
        <dbReference type="Pfam" id="PF18990"/>
    </source>
</evidence>
<organism evidence="2 3">
    <name type="scientific">Zeaxanthinibacter enoshimensis</name>
    <dbReference type="NCBI Taxonomy" id="392009"/>
    <lineage>
        <taxon>Bacteria</taxon>
        <taxon>Pseudomonadati</taxon>
        <taxon>Bacteroidota</taxon>
        <taxon>Flavobacteriia</taxon>
        <taxon>Flavobacteriales</taxon>
        <taxon>Flavobacteriaceae</taxon>
        <taxon>Zeaxanthinibacter</taxon>
    </lineage>
</organism>
<name>A0A4R6TIJ0_9FLAO</name>
<dbReference type="EMBL" id="SNYI01000003">
    <property type="protein sequence ID" value="TDQ28979.1"/>
    <property type="molecule type" value="Genomic_DNA"/>
</dbReference>
<proteinExistence type="predicted"/>
<dbReference type="Pfam" id="PF18990">
    <property type="entry name" value="DUF5723"/>
    <property type="match status" value="1"/>
</dbReference>